<evidence type="ECO:0000256" key="9">
    <source>
        <dbReference type="ARBA" id="ARBA00022785"/>
    </source>
</evidence>
<dbReference type="GO" id="GO:0046872">
    <property type="term" value="F:metal ion binding"/>
    <property type="evidence" value="ECO:0007669"/>
    <property type="project" value="UniProtKB-KW"/>
</dbReference>
<evidence type="ECO:0000256" key="14">
    <source>
        <dbReference type="ARBA" id="ARBA00023284"/>
    </source>
</evidence>
<feature type="binding site" evidence="17">
    <location>
        <position position="28"/>
    </location>
    <ligand>
        <name>[4Fe-4S] cluster</name>
        <dbReference type="ChEBI" id="CHEBI:49883"/>
    </ligand>
</feature>
<feature type="binding site" evidence="17">
    <location>
        <position position="110"/>
    </location>
    <ligand>
        <name>[4Fe-4S] cluster</name>
        <dbReference type="ChEBI" id="CHEBI:49883"/>
    </ligand>
</feature>
<evidence type="ECO:0000256" key="16">
    <source>
        <dbReference type="ARBA" id="ARBA00047415"/>
    </source>
</evidence>
<dbReference type="GO" id="GO:0052693">
    <property type="term" value="F:epoxyqueuosine reductase activity"/>
    <property type="evidence" value="ECO:0007669"/>
    <property type="project" value="UniProtKB-UniRule"/>
</dbReference>
<proteinExistence type="inferred from homology"/>
<evidence type="ECO:0000256" key="7">
    <source>
        <dbReference type="ARBA" id="ARBA00022694"/>
    </source>
</evidence>
<evidence type="ECO:0000256" key="4">
    <source>
        <dbReference type="ARBA" id="ARBA00012622"/>
    </source>
</evidence>
<keyword evidence="9 17" id="KW-0671">Queuosine biosynthesis</keyword>
<dbReference type="GO" id="GO:0008616">
    <property type="term" value="P:tRNA queuosine(34) biosynthetic process"/>
    <property type="evidence" value="ECO:0007669"/>
    <property type="project" value="UniProtKB-UniRule"/>
</dbReference>
<keyword evidence="10 17" id="KW-0560">Oxidoreductase</keyword>
<name>A0A9D0ZBZ3_9FIRM</name>
<evidence type="ECO:0000256" key="8">
    <source>
        <dbReference type="ARBA" id="ARBA00022723"/>
    </source>
</evidence>
<organism evidence="18 19">
    <name type="scientific">Candidatus Onthenecus intestinigallinarum</name>
    <dbReference type="NCBI Taxonomy" id="2840875"/>
    <lineage>
        <taxon>Bacteria</taxon>
        <taxon>Bacillati</taxon>
        <taxon>Bacillota</taxon>
        <taxon>Clostridia</taxon>
        <taxon>Eubacteriales</taxon>
        <taxon>Candidatus Onthenecus</taxon>
    </lineage>
</organism>
<evidence type="ECO:0000313" key="18">
    <source>
        <dbReference type="EMBL" id="HIQ72610.1"/>
    </source>
</evidence>
<evidence type="ECO:0000256" key="13">
    <source>
        <dbReference type="ARBA" id="ARBA00023157"/>
    </source>
</evidence>
<feature type="disulfide bond" description="Redox-active" evidence="17">
    <location>
        <begin position="192"/>
        <end position="194"/>
    </location>
</feature>
<keyword evidence="11 17" id="KW-0408">Iron</keyword>
<evidence type="ECO:0000256" key="1">
    <source>
        <dbReference type="ARBA" id="ARBA00002268"/>
    </source>
</evidence>
<comment type="caution">
    <text evidence="18">The sequence shown here is derived from an EMBL/GenBank/DDBJ whole genome shotgun (WGS) entry which is preliminary data.</text>
</comment>
<dbReference type="Proteomes" id="UP000886887">
    <property type="component" value="Unassembled WGS sequence"/>
</dbReference>
<dbReference type="Pfam" id="PF02677">
    <property type="entry name" value="QueH"/>
    <property type="match status" value="1"/>
</dbReference>
<comment type="catalytic activity">
    <reaction evidence="16 17">
        <text>epoxyqueuosine(34) in tRNA + AH2 = queuosine(34) in tRNA + A + H2O</text>
        <dbReference type="Rhea" id="RHEA:32159"/>
        <dbReference type="Rhea" id="RHEA-COMP:18571"/>
        <dbReference type="Rhea" id="RHEA-COMP:18582"/>
        <dbReference type="ChEBI" id="CHEBI:13193"/>
        <dbReference type="ChEBI" id="CHEBI:15377"/>
        <dbReference type="ChEBI" id="CHEBI:17499"/>
        <dbReference type="ChEBI" id="CHEBI:194431"/>
        <dbReference type="ChEBI" id="CHEBI:194443"/>
        <dbReference type="EC" id="1.17.99.6"/>
    </reaction>
</comment>
<dbReference type="AlphaFoldDB" id="A0A9D0ZBZ3"/>
<keyword evidence="12 17" id="KW-0411">Iron-sulfur</keyword>
<dbReference type="PANTHER" id="PTHR36701">
    <property type="entry name" value="EPOXYQUEUOSINE REDUCTASE QUEH"/>
    <property type="match status" value="1"/>
</dbReference>
<evidence type="ECO:0000256" key="6">
    <source>
        <dbReference type="ARBA" id="ARBA00022485"/>
    </source>
</evidence>
<comment type="function">
    <text evidence="1 17">Catalyzes the conversion of epoxyqueuosine (oQ) to queuosine (Q), which is a hypermodified base found in the wobble positions of tRNA(Asp), tRNA(Asn), tRNA(His) and tRNA(Tyr).</text>
</comment>
<evidence type="ECO:0000256" key="17">
    <source>
        <dbReference type="HAMAP-Rule" id="MF_02089"/>
    </source>
</evidence>
<gene>
    <name evidence="17" type="primary">queH</name>
    <name evidence="18" type="ORF">IAB73_10440</name>
</gene>
<evidence type="ECO:0000313" key="19">
    <source>
        <dbReference type="Proteomes" id="UP000886887"/>
    </source>
</evidence>
<comment type="pathway">
    <text evidence="2 17">tRNA modification; tRNA-queuosine biosynthesis.</text>
</comment>
<evidence type="ECO:0000256" key="12">
    <source>
        <dbReference type="ARBA" id="ARBA00023014"/>
    </source>
</evidence>
<evidence type="ECO:0000256" key="3">
    <source>
        <dbReference type="ARBA" id="ARBA00008207"/>
    </source>
</evidence>
<keyword evidence="14 17" id="KW-0676">Redox-active center</keyword>
<dbReference type="InterPro" id="IPR003828">
    <property type="entry name" value="QueH"/>
</dbReference>
<keyword evidence="8 17" id="KW-0479">Metal-binding</keyword>
<dbReference type="HAMAP" id="MF_02089">
    <property type="entry name" value="QueH"/>
    <property type="match status" value="1"/>
</dbReference>
<evidence type="ECO:0000256" key="11">
    <source>
        <dbReference type="ARBA" id="ARBA00023004"/>
    </source>
</evidence>
<sequence>MNAVNYQRKLEETLRELQGRPTLLLHACCAPCSSYVLEYLTAYFDILLYYYNPNIAPVEEYERRLNEARRLVREMGLEERVRVIEGAYEPERFEAIAAGLEDAREGGPRCERCFRLRLGEAARAARERGADYFTTTLTVGRQKNAAVLNAIGQELERACGVRYLCSDFKKRGGFDRSVELCAQYGLYRQDYCGCVYSKRAAQRRHMQEKGEEA</sequence>
<protein>
    <recommendedName>
        <fullName evidence="5 17">Epoxyqueuosine reductase QueH</fullName>
        <ecNumber evidence="4 17">1.17.99.6</ecNumber>
    </recommendedName>
    <alternativeName>
        <fullName evidence="15 17">Queuosine biosynthesis protein QueH</fullName>
    </alternativeName>
</protein>
<dbReference type="EMBL" id="DVFJ01000036">
    <property type="protein sequence ID" value="HIQ72610.1"/>
    <property type="molecule type" value="Genomic_DNA"/>
</dbReference>
<keyword evidence="7 17" id="KW-0819">tRNA processing</keyword>
<feature type="binding site" evidence="17">
    <location>
        <position position="113"/>
    </location>
    <ligand>
        <name>[4Fe-4S] cluster</name>
        <dbReference type="ChEBI" id="CHEBI:49883"/>
    </ligand>
</feature>
<dbReference type="EC" id="1.17.99.6" evidence="4 17"/>
<evidence type="ECO:0000256" key="10">
    <source>
        <dbReference type="ARBA" id="ARBA00023002"/>
    </source>
</evidence>
<evidence type="ECO:0000256" key="15">
    <source>
        <dbReference type="ARBA" id="ARBA00031446"/>
    </source>
</evidence>
<evidence type="ECO:0000256" key="5">
    <source>
        <dbReference type="ARBA" id="ARBA00016895"/>
    </source>
</evidence>
<accession>A0A9D0ZBZ3</accession>
<reference evidence="18" key="1">
    <citation type="submission" date="2020-10" db="EMBL/GenBank/DDBJ databases">
        <authorList>
            <person name="Gilroy R."/>
        </authorList>
    </citation>
    <scope>NUCLEOTIDE SEQUENCE</scope>
    <source>
        <strain evidence="18">ChiSxjej2B14-6234</strain>
    </source>
</reference>
<keyword evidence="6 17" id="KW-0004">4Fe-4S</keyword>
<dbReference type="PANTHER" id="PTHR36701:SF1">
    <property type="entry name" value="EPOXYQUEUOSINE REDUCTASE QUEH"/>
    <property type="match status" value="1"/>
</dbReference>
<feature type="binding site" evidence="17">
    <location>
        <position position="29"/>
    </location>
    <ligand>
        <name>[4Fe-4S] cluster</name>
        <dbReference type="ChEBI" id="CHEBI:49883"/>
    </ligand>
</feature>
<comment type="similarity">
    <text evidence="3 17">Belongs to the QueH family.</text>
</comment>
<evidence type="ECO:0000256" key="2">
    <source>
        <dbReference type="ARBA" id="ARBA00004691"/>
    </source>
</evidence>
<dbReference type="GO" id="GO:0051539">
    <property type="term" value="F:4 iron, 4 sulfur cluster binding"/>
    <property type="evidence" value="ECO:0007669"/>
    <property type="project" value="UniProtKB-UniRule"/>
</dbReference>
<keyword evidence="13 17" id="KW-1015">Disulfide bond</keyword>
<reference evidence="18" key="2">
    <citation type="journal article" date="2021" name="PeerJ">
        <title>Extensive microbial diversity within the chicken gut microbiome revealed by metagenomics and culture.</title>
        <authorList>
            <person name="Gilroy R."/>
            <person name="Ravi A."/>
            <person name="Getino M."/>
            <person name="Pursley I."/>
            <person name="Horton D.L."/>
            <person name="Alikhan N.F."/>
            <person name="Baker D."/>
            <person name="Gharbi K."/>
            <person name="Hall N."/>
            <person name="Watson M."/>
            <person name="Adriaenssens E.M."/>
            <person name="Foster-Nyarko E."/>
            <person name="Jarju S."/>
            <person name="Secka A."/>
            <person name="Antonio M."/>
            <person name="Oren A."/>
            <person name="Chaudhuri R.R."/>
            <person name="La Ragione R."/>
            <person name="Hildebrand F."/>
            <person name="Pallen M.J."/>
        </authorList>
    </citation>
    <scope>NUCLEOTIDE SEQUENCE</scope>
    <source>
        <strain evidence="18">ChiSxjej2B14-6234</strain>
    </source>
</reference>